<sequence length="393" mass="43233">MRLLLSQGVQAVATVLSGLLAQKVFFVELSTRETIGSSTLIDVQWTFLAITLLCVGLALFFYYMPLPEVTDAEMENSTRYLPVDPKKRSFFGFQLRTWSLALAVLAQWTYVASQETMSIFFQDILTPTLNAPPGASPTNLVRGEASGSSDPVLNTTDHLLIAHTAFALSRFLAAYLAYLSPTHRKVPQPRTILNLCVGLTIASGALVAALRPSNHELIAIPVMLFFFFEGPIWPLIFTLGLRGQGKRTKRAAAFITMGASGPAFWPFVVYAIHQRGASYQTAFSLVPGLLVITGFFSLFLDIKRDARALVDARVGPEQQQKIQDRANREMELDAIIARRRGSVNALSGFGNPTLDYEKFNFVKRLSVAFTKNRKGSDPSATTEHGESRSSQSG</sequence>
<comment type="caution">
    <text evidence="1">The sequence shown here is derived from an EMBL/GenBank/DDBJ whole genome shotgun (WGS) entry which is preliminary data.</text>
</comment>
<evidence type="ECO:0000313" key="2">
    <source>
        <dbReference type="Proteomes" id="UP001153332"/>
    </source>
</evidence>
<gene>
    <name evidence="1" type="ORF">O1611_g2260</name>
</gene>
<reference evidence="1" key="1">
    <citation type="submission" date="2022-12" db="EMBL/GenBank/DDBJ databases">
        <title>Genome Sequence of Lasiodiplodia mahajangana.</title>
        <authorList>
            <person name="Buettner E."/>
        </authorList>
    </citation>
    <scope>NUCLEOTIDE SEQUENCE</scope>
    <source>
        <strain evidence="1">VT137</strain>
    </source>
</reference>
<accession>A0ACC2JVW0</accession>
<dbReference type="Proteomes" id="UP001153332">
    <property type="component" value="Unassembled WGS sequence"/>
</dbReference>
<evidence type="ECO:0000313" key="1">
    <source>
        <dbReference type="EMBL" id="KAJ8131363.1"/>
    </source>
</evidence>
<organism evidence="1 2">
    <name type="scientific">Lasiodiplodia mahajangana</name>
    <dbReference type="NCBI Taxonomy" id="1108764"/>
    <lineage>
        <taxon>Eukaryota</taxon>
        <taxon>Fungi</taxon>
        <taxon>Dikarya</taxon>
        <taxon>Ascomycota</taxon>
        <taxon>Pezizomycotina</taxon>
        <taxon>Dothideomycetes</taxon>
        <taxon>Dothideomycetes incertae sedis</taxon>
        <taxon>Botryosphaeriales</taxon>
        <taxon>Botryosphaeriaceae</taxon>
        <taxon>Lasiodiplodia</taxon>
    </lineage>
</organism>
<proteinExistence type="predicted"/>
<name>A0ACC2JVW0_9PEZI</name>
<keyword evidence="2" id="KW-1185">Reference proteome</keyword>
<protein>
    <submittedName>
        <fullName evidence="1">Uncharacterized protein</fullName>
    </submittedName>
</protein>
<dbReference type="EMBL" id="JAPUUL010000305">
    <property type="protein sequence ID" value="KAJ8131363.1"/>
    <property type="molecule type" value="Genomic_DNA"/>
</dbReference>